<dbReference type="AlphaFoldDB" id="A0AA37TS00"/>
<proteinExistence type="predicted"/>
<feature type="signal peptide" evidence="1">
    <location>
        <begin position="1"/>
        <end position="20"/>
    </location>
</feature>
<evidence type="ECO:0000256" key="1">
    <source>
        <dbReference type="SAM" id="SignalP"/>
    </source>
</evidence>
<dbReference type="PROSITE" id="PS51257">
    <property type="entry name" value="PROKAR_LIPOPROTEIN"/>
    <property type="match status" value="1"/>
</dbReference>
<dbReference type="Proteomes" id="UP001157439">
    <property type="component" value="Unassembled WGS sequence"/>
</dbReference>
<name>A0AA37TS00_9GAMM</name>
<reference evidence="2 3" key="1">
    <citation type="journal article" date="2014" name="Int. J. Syst. Evol. Microbiol.">
        <title>Complete genome sequence of Corynebacterium casei LMG S-19264T (=DSM 44701T), isolated from a smear-ripened cheese.</title>
        <authorList>
            <consortium name="US DOE Joint Genome Institute (JGI-PGF)"/>
            <person name="Walter F."/>
            <person name="Albersmeier A."/>
            <person name="Kalinowski J."/>
            <person name="Ruckert C."/>
        </authorList>
    </citation>
    <scope>NUCLEOTIDE SEQUENCE [LARGE SCALE GENOMIC DNA]</scope>
    <source>
        <strain evidence="2 3">NBRC 112785</strain>
    </source>
</reference>
<evidence type="ECO:0000313" key="3">
    <source>
        <dbReference type="Proteomes" id="UP001157439"/>
    </source>
</evidence>
<sequence>MKLSENVRWLTLFASLLVMASCANHQQPSPSWPHSLNVIRLADGGVCMDAESARKLATLKAELEKI</sequence>
<protein>
    <submittedName>
        <fullName evidence="2">Uncharacterized protein</fullName>
    </submittedName>
</protein>
<dbReference type="EMBL" id="BSPO01000002">
    <property type="protein sequence ID" value="GLS83232.1"/>
    <property type="molecule type" value="Genomic_DNA"/>
</dbReference>
<keyword evidence="1" id="KW-0732">Signal</keyword>
<gene>
    <name evidence="2" type="ORF">GCM10007894_12090</name>
</gene>
<organism evidence="2 3">
    <name type="scientific">Paraferrimonas haliotis</name>
    <dbReference type="NCBI Taxonomy" id="2013866"/>
    <lineage>
        <taxon>Bacteria</taxon>
        <taxon>Pseudomonadati</taxon>
        <taxon>Pseudomonadota</taxon>
        <taxon>Gammaproteobacteria</taxon>
        <taxon>Alteromonadales</taxon>
        <taxon>Ferrimonadaceae</taxon>
        <taxon>Paraferrimonas</taxon>
    </lineage>
</organism>
<evidence type="ECO:0000313" key="2">
    <source>
        <dbReference type="EMBL" id="GLS83232.1"/>
    </source>
</evidence>
<feature type="chain" id="PRO_5041292912" evidence="1">
    <location>
        <begin position="21"/>
        <end position="66"/>
    </location>
</feature>
<comment type="caution">
    <text evidence="2">The sequence shown here is derived from an EMBL/GenBank/DDBJ whole genome shotgun (WGS) entry which is preliminary data.</text>
</comment>
<keyword evidence="3" id="KW-1185">Reference proteome</keyword>
<accession>A0AA37TS00</accession>